<keyword evidence="6" id="KW-0804">Transcription</keyword>
<keyword evidence="4" id="KW-0805">Transcription regulation</keyword>
<dbReference type="GO" id="GO:0000976">
    <property type="term" value="F:transcription cis-regulatory region binding"/>
    <property type="evidence" value="ECO:0007669"/>
    <property type="project" value="TreeGrafter"/>
</dbReference>
<dbReference type="GeneID" id="88173386"/>
<dbReference type="Proteomes" id="UP001338582">
    <property type="component" value="Chromosome 3"/>
</dbReference>
<evidence type="ECO:0000256" key="8">
    <source>
        <dbReference type="SAM" id="MobiDB-lite"/>
    </source>
</evidence>
<keyword evidence="7" id="KW-0539">Nucleus</keyword>
<protein>
    <recommendedName>
        <fullName evidence="9">Zn(2)-C6 fungal-type domain-containing protein</fullName>
    </recommendedName>
</protein>
<evidence type="ECO:0000313" key="10">
    <source>
        <dbReference type="EMBL" id="WPK25022.1"/>
    </source>
</evidence>
<evidence type="ECO:0000256" key="1">
    <source>
        <dbReference type="ARBA" id="ARBA00004123"/>
    </source>
</evidence>
<dbReference type="InterPro" id="IPR051089">
    <property type="entry name" value="prtT"/>
</dbReference>
<dbReference type="GO" id="GO:0000981">
    <property type="term" value="F:DNA-binding transcription factor activity, RNA polymerase II-specific"/>
    <property type="evidence" value="ECO:0007669"/>
    <property type="project" value="InterPro"/>
</dbReference>
<dbReference type="PANTHER" id="PTHR31845">
    <property type="entry name" value="FINGER DOMAIN PROTEIN, PUTATIVE-RELATED"/>
    <property type="match status" value="1"/>
</dbReference>
<keyword evidence="3" id="KW-0862">Zinc</keyword>
<accession>A0AAX4H924</accession>
<evidence type="ECO:0000256" key="6">
    <source>
        <dbReference type="ARBA" id="ARBA00023163"/>
    </source>
</evidence>
<dbReference type="InterPro" id="IPR036864">
    <property type="entry name" value="Zn2-C6_fun-type_DNA-bd_sf"/>
</dbReference>
<proteinExistence type="predicted"/>
<keyword evidence="11" id="KW-1185">Reference proteome</keyword>
<dbReference type="AlphaFoldDB" id="A0AAX4H924"/>
<evidence type="ECO:0000256" key="3">
    <source>
        <dbReference type="ARBA" id="ARBA00022833"/>
    </source>
</evidence>
<organism evidence="10 11">
    <name type="scientific">Australozyma saopauloensis</name>
    <dbReference type="NCBI Taxonomy" id="291208"/>
    <lineage>
        <taxon>Eukaryota</taxon>
        <taxon>Fungi</taxon>
        <taxon>Dikarya</taxon>
        <taxon>Ascomycota</taxon>
        <taxon>Saccharomycotina</taxon>
        <taxon>Pichiomycetes</taxon>
        <taxon>Metschnikowiaceae</taxon>
        <taxon>Australozyma</taxon>
    </lineage>
</organism>
<evidence type="ECO:0000256" key="2">
    <source>
        <dbReference type="ARBA" id="ARBA00022723"/>
    </source>
</evidence>
<feature type="region of interest" description="Disordered" evidence="8">
    <location>
        <begin position="1"/>
        <end position="25"/>
    </location>
</feature>
<dbReference type="EMBL" id="CP138896">
    <property type="protein sequence ID" value="WPK25022.1"/>
    <property type="molecule type" value="Genomic_DNA"/>
</dbReference>
<evidence type="ECO:0000256" key="4">
    <source>
        <dbReference type="ARBA" id="ARBA00023015"/>
    </source>
</evidence>
<evidence type="ECO:0000256" key="5">
    <source>
        <dbReference type="ARBA" id="ARBA00023125"/>
    </source>
</evidence>
<comment type="subcellular location">
    <subcellularLocation>
        <location evidence="1">Nucleus</location>
    </subcellularLocation>
</comment>
<sequence>MRRRPGSLPYLEKDSAGPSSLLRQRMQRSLPRTIKACDSCRKLKSRCFKASDSAVSCSRCLNLNRTCSLETDFKERFPNIPVVDGVPQDPNSYHNSQENEPEAMLRNKIDLIYLGISELLACCNSESAIALKNDMRCLVGAPPMAKSFSLPASLNSNVQLPDSSSSLASHLDIFDSSSNLSSSSRSSETNKTQHGANIIEPDLEFDPACLCFASKSFQTSPFFIVSRHLAHIPSPIARLTSGLSDLGGTTKDDPMDLDIISSGILSEAQAIDLMKDFRSNYGRWVLFPLQMFTDELIRQLRRKSPFLLTTCCTISLRYLLNCKNEKLDETHSKESILFSGVINHLLSDLKKAILHYTIGEDSLEGDIEFLQAMVIICIYLYSLSTIAAGLLASGASTAGASIKSERHSNDTCELKMDPWKLSGLALTHFISKSCFGTLFSFKDLNMNAQAALYPSFDSEETQKITVFRTYNHLILIHLVSCILTGRMCVVDEARLRYCNLSLGLHSATNFDGRMVSEIGILLITYNYIQQNLNTDSVKTLSDVEDSLMLVEHEVKNWFEQWDYLFRQPALQFVEFCYNFCNIQICLSYLHTKTLITSELSSRPNPDFTTYPTIDIIQILFDQCKDEMLVKILNHAYQLVNFVTLVEDDSYFAYLSDQIYFSFYFGAVVLIKTTKHAIDHEKYDCLRDLEGLKNDNDDLYGLTPVILLIEKFERVAQNNDYDIITQYKLGLMKCLADNFPDIK</sequence>
<dbReference type="InterPro" id="IPR001138">
    <property type="entry name" value="Zn2Cys6_DnaBD"/>
</dbReference>
<dbReference type="GO" id="GO:0005634">
    <property type="term" value="C:nucleus"/>
    <property type="evidence" value="ECO:0007669"/>
    <property type="project" value="UniProtKB-SubCell"/>
</dbReference>
<evidence type="ECO:0000256" key="7">
    <source>
        <dbReference type="ARBA" id="ARBA00023242"/>
    </source>
</evidence>
<gene>
    <name evidence="10" type="ORF">PUMCH_002321</name>
</gene>
<evidence type="ECO:0000259" key="9">
    <source>
        <dbReference type="PROSITE" id="PS50048"/>
    </source>
</evidence>
<dbReference type="SUPFAM" id="SSF57701">
    <property type="entry name" value="Zn2/Cys6 DNA-binding domain"/>
    <property type="match status" value="1"/>
</dbReference>
<dbReference type="SMART" id="SM00066">
    <property type="entry name" value="GAL4"/>
    <property type="match status" value="1"/>
</dbReference>
<dbReference type="PROSITE" id="PS00463">
    <property type="entry name" value="ZN2_CY6_FUNGAL_1"/>
    <property type="match status" value="1"/>
</dbReference>
<dbReference type="PROSITE" id="PS50048">
    <property type="entry name" value="ZN2_CY6_FUNGAL_2"/>
    <property type="match status" value="1"/>
</dbReference>
<dbReference type="RefSeq" id="XP_062877405.1">
    <property type="nucleotide sequence ID" value="XM_063021335.1"/>
</dbReference>
<dbReference type="CDD" id="cd00067">
    <property type="entry name" value="GAL4"/>
    <property type="match status" value="1"/>
</dbReference>
<dbReference type="Gene3D" id="4.10.240.10">
    <property type="entry name" value="Zn(2)-C6 fungal-type DNA-binding domain"/>
    <property type="match status" value="1"/>
</dbReference>
<dbReference type="GO" id="GO:0008270">
    <property type="term" value="F:zinc ion binding"/>
    <property type="evidence" value="ECO:0007669"/>
    <property type="project" value="InterPro"/>
</dbReference>
<reference evidence="10 11" key="1">
    <citation type="submission" date="2023-10" db="EMBL/GenBank/DDBJ databases">
        <title>Draft Genome Sequence of Candida saopaulonensis from a very Premature Infant with Sepsis.</title>
        <authorList>
            <person name="Ning Y."/>
            <person name="Dai R."/>
            <person name="Xiao M."/>
            <person name="Xu Y."/>
            <person name="Yan Q."/>
            <person name="Zhang L."/>
        </authorList>
    </citation>
    <scope>NUCLEOTIDE SEQUENCE [LARGE SCALE GENOMIC DNA]</scope>
    <source>
        <strain evidence="10 11">19XY460</strain>
    </source>
</reference>
<name>A0AAX4H924_9ASCO</name>
<keyword evidence="2" id="KW-0479">Metal-binding</keyword>
<dbReference type="KEGG" id="asau:88173386"/>
<feature type="domain" description="Zn(2)-C6 fungal-type" evidence="9">
    <location>
        <begin position="36"/>
        <end position="69"/>
    </location>
</feature>
<evidence type="ECO:0000313" key="11">
    <source>
        <dbReference type="Proteomes" id="UP001338582"/>
    </source>
</evidence>
<dbReference type="PANTHER" id="PTHR31845:SF34">
    <property type="entry name" value="TRANSCRIPTIONAL ACTIVATOR OF PROTEASES PRTT"/>
    <property type="match status" value="1"/>
</dbReference>
<keyword evidence="5" id="KW-0238">DNA-binding</keyword>